<dbReference type="PANTHER" id="PTHR43685">
    <property type="entry name" value="GLYCOSYLTRANSFERASE"/>
    <property type="match status" value="1"/>
</dbReference>
<dbReference type="PANTHER" id="PTHR43685:SF3">
    <property type="entry name" value="SLR2126 PROTEIN"/>
    <property type="match status" value="1"/>
</dbReference>
<dbReference type="Proteomes" id="UP001304125">
    <property type="component" value="Chromosome"/>
</dbReference>
<sequence length="299" mass="32520">MNATTSTRLHAGIVLASAGRPALLSDLTSRLAHQTVSPVARVVSVPDEASLPPDLDSGWTVVTGTRGLAAQRNAGLAALGPDADVVFFFDDDAIVRRDYLEQGLAFFAAHPEHVGLTGRVLLDGAASRTYGEVDLAEADRLVAESEHEPLTGAFRAGRTLFGANFAFRRSAVPDIEFDPRLPLYSWLEDHDFARRLMRHGPLAQVDDCVIVHRGAASGGRTNHVRLGYSQLMNPVYLQRAGSFPRWLATWELFRPIAKNVAASVGGPQADWRRERLRGNGLALGDVLRGRITPERITSL</sequence>
<gene>
    <name evidence="2" type="ORF">RN606_05020</name>
</gene>
<dbReference type="InterPro" id="IPR001173">
    <property type="entry name" value="Glyco_trans_2-like"/>
</dbReference>
<protein>
    <submittedName>
        <fullName evidence="2">Glycosyltransferase</fullName>
        <ecNumber evidence="2">2.4.-.-</ecNumber>
    </submittedName>
</protein>
<organism evidence="2 3">
    <name type="scientific">Demequina capsici</name>
    <dbReference type="NCBI Taxonomy" id="3075620"/>
    <lineage>
        <taxon>Bacteria</taxon>
        <taxon>Bacillati</taxon>
        <taxon>Actinomycetota</taxon>
        <taxon>Actinomycetes</taxon>
        <taxon>Micrococcales</taxon>
        <taxon>Demequinaceae</taxon>
        <taxon>Demequina</taxon>
    </lineage>
</organism>
<keyword evidence="2" id="KW-0808">Transferase</keyword>
<name>A0AA96FBF2_9MICO</name>
<dbReference type="AlphaFoldDB" id="A0AA96FBF2"/>
<dbReference type="Pfam" id="PF13632">
    <property type="entry name" value="Glyco_trans_2_3"/>
    <property type="match status" value="1"/>
</dbReference>
<feature type="domain" description="Glycosyltransferase 2-like" evidence="1">
    <location>
        <begin position="86"/>
        <end position="200"/>
    </location>
</feature>
<dbReference type="Gene3D" id="3.90.550.10">
    <property type="entry name" value="Spore Coat Polysaccharide Biosynthesis Protein SpsA, Chain A"/>
    <property type="match status" value="1"/>
</dbReference>
<dbReference type="EC" id="2.4.-.-" evidence="2"/>
<dbReference type="SUPFAM" id="SSF53448">
    <property type="entry name" value="Nucleotide-diphospho-sugar transferases"/>
    <property type="match status" value="1"/>
</dbReference>
<evidence type="ECO:0000313" key="3">
    <source>
        <dbReference type="Proteomes" id="UP001304125"/>
    </source>
</evidence>
<dbReference type="GO" id="GO:0016757">
    <property type="term" value="F:glycosyltransferase activity"/>
    <property type="evidence" value="ECO:0007669"/>
    <property type="project" value="UniProtKB-KW"/>
</dbReference>
<accession>A0AA96FBF2</accession>
<keyword evidence="3" id="KW-1185">Reference proteome</keyword>
<keyword evidence="2" id="KW-0328">Glycosyltransferase</keyword>
<evidence type="ECO:0000259" key="1">
    <source>
        <dbReference type="Pfam" id="PF13632"/>
    </source>
</evidence>
<dbReference type="InterPro" id="IPR050834">
    <property type="entry name" value="Glycosyltransf_2"/>
</dbReference>
<dbReference type="RefSeq" id="WP_313500560.1">
    <property type="nucleotide sequence ID" value="NZ_CP134879.1"/>
</dbReference>
<reference evidence="2 3" key="1">
    <citation type="submission" date="2023-09" db="EMBL/GenBank/DDBJ databases">
        <title>Demequina sp. a novel bacteria isolated from Capsicum annuum.</title>
        <authorList>
            <person name="Humaira Z."/>
            <person name="Lee J."/>
            <person name="Cho D."/>
        </authorList>
    </citation>
    <scope>NUCLEOTIDE SEQUENCE [LARGE SCALE GENOMIC DNA]</scope>
    <source>
        <strain evidence="2 3">OYTSA14</strain>
    </source>
</reference>
<proteinExistence type="predicted"/>
<evidence type="ECO:0000313" key="2">
    <source>
        <dbReference type="EMBL" id="WNM25511.1"/>
    </source>
</evidence>
<dbReference type="InterPro" id="IPR029044">
    <property type="entry name" value="Nucleotide-diphossugar_trans"/>
</dbReference>
<dbReference type="EMBL" id="CP134879">
    <property type="protein sequence ID" value="WNM25511.1"/>
    <property type="molecule type" value="Genomic_DNA"/>
</dbReference>